<reference evidence="1" key="1">
    <citation type="journal article" date="2015" name="ISME J.">
        <title>Draft Genome Sequence of Streptomyces incarnatus NRRL8089, which Produces the Nucleoside Antibiotic Sinefungin.</title>
        <authorList>
            <person name="Oshima K."/>
            <person name="Hattori M."/>
            <person name="Shimizu H."/>
            <person name="Fukuda K."/>
            <person name="Nemoto M."/>
            <person name="Inagaki K."/>
            <person name="Tamura T."/>
        </authorList>
    </citation>
    <scope>NUCLEOTIDE SEQUENCE</scope>
    <source>
        <strain evidence="1">FACHB-1277</strain>
    </source>
</reference>
<sequence length="233" mass="25808">MTNPNIILAGYLAGSADYIPIAQKLQAKNLEAAVVPLHWWDWVPTVGGRSIAPILERLDQTVNQELARTGATKVNIIAHSAAGWLSRIYLGDRPYYDKVWNARAKVAKLICLGTPQRSLEPWAIRNLGFVNEQYPHAFYDDIDYICIAGKAVQGAQFSLQQPLGKSLTQWLAYSSYQLTSGQGDAWGDGIIPIEAAYLDGATNLAIDGVYHSPRSGKWYGTQEVVDVWARYLL</sequence>
<dbReference type="PANTHER" id="PTHR47909">
    <property type="entry name" value="ALPHA/BETA-HYDROLASES SUPERFAMILY PROTEIN"/>
    <property type="match status" value="1"/>
</dbReference>
<evidence type="ECO:0000313" key="1">
    <source>
        <dbReference type="EMBL" id="MBD2152109.1"/>
    </source>
</evidence>
<accession>A0A926UVN6</accession>
<dbReference type="EMBL" id="JACJPY010000081">
    <property type="protein sequence ID" value="MBD2152109.1"/>
    <property type="molecule type" value="Genomic_DNA"/>
</dbReference>
<dbReference type="SUPFAM" id="SSF53474">
    <property type="entry name" value="alpha/beta-Hydrolases"/>
    <property type="match status" value="1"/>
</dbReference>
<protein>
    <submittedName>
        <fullName evidence="1">Lipase</fullName>
    </submittedName>
</protein>
<reference evidence="1" key="2">
    <citation type="submission" date="2020-08" db="EMBL/GenBank/DDBJ databases">
        <authorList>
            <person name="Chen M."/>
            <person name="Teng W."/>
            <person name="Zhao L."/>
            <person name="Hu C."/>
            <person name="Zhou Y."/>
            <person name="Han B."/>
            <person name="Song L."/>
            <person name="Shu W."/>
        </authorList>
    </citation>
    <scope>NUCLEOTIDE SEQUENCE</scope>
    <source>
        <strain evidence="1">FACHB-1277</strain>
    </source>
</reference>
<evidence type="ECO:0000313" key="2">
    <source>
        <dbReference type="Proteomes" id="UP000631421"/>
    </source>
</evidence>
<gene>
    <name evidence="1" type="ORF">H6F44_18565</name>
</gene>
<dbReference type="RefSeq" id="WP_190352517.1">
    <property type="nucleotide sequence ID" value="NZ_JACJPY010000081.1"/>
</dbReference>
<keyword evidence="2" id="KW-1185">Reference proteome</keyword>
<comment type="caution">
    <text evidence="1">The sequence shown here is derived from an EMBL/GenBank/DDBJ whole genome shotgun (WGS) entry which is preliminary data.</text>
</comment>
<dbReference type="Gene3D" id="3.40.50.1820">
    <property type="entry name" value="alpha/beta hydrolase"/>
    <property type="match status" value="1"/>
</dbReference>
<dbReference type="InterPro" id="IPR029058">
    <property type="entry name" value="AB_hydrolase_fold"/>
</dbReference>
<organism evidence="1 2">
    <name type="scientific">Pseudanabaena cinerea FACHB-1277</name>
    <dbReference type="NCBI Taxonomy" id="2949581"/>
    <lineage>
        <taxon>Bacteria</taxon>
        <taxon>Bacillati</taxon>
        <taxon>Cyanobacteriota</taxon>
        <taxon>Cyanophyceae</taxon>
        <taxon>Pseudanabaenales</taxon>
        <taxon>Pseudanabaenaceae</taxon>
        <taxon>Pseudanabaena</taxon>
        <taxon>Pseudanabaena cinerea</taxon>
    </lineage>
</organism>
<dbReference type="PANTHER" id="PTHR47909:SF2">
    <property type="entry name" value="GPI INOSITOL-DEACYLASE"/>
    <property type="match status" value="1"/>
</dbReference>
<dbReference type="Proteomes" id="UP000631421">
    <property type="component" value="Unassembled WGS sequence"/>
</dbReference>
<dbReference type="AlphaFoldDB" id="A0A926UVN6"/>
<proteinExistence type="predicted"/>
<name>A0A926UVN6_9CYAN</name>